<evidence type="ECO:0000313" key="2">
    <source>
        <dbReference type="Proteomes" id="UP000235371"/>
    </source>
</evidence>
<evidence type="ECO:0000313" key="1">
    <source>
        <dbReference type="EMBL" id="PMD62860.1"/>
    </source>
</evidence>
<dbReference type="Proteomes" id="UP000235371">
    <property type="component" value="Unassembled WGS sequence"/>
</dbReference>
<dbReference type="OrthoDB" id="48317at2759"/>
<gene>
    <name evidence="1" type="ORF">K444DRAFT_610882</name>
</gene>
<dbReference type="RefSeq" id="XP_024739764.1">
    <property type="nucleotide sequence ID" value="XM_024879840.1"/>
</dbReference>
<dbReference type="AlphaFoldDB" id="A0A2J6TIL4"/>
<reference evidence="1 2" key="1">
    <citation type="submission" date="2016-04" db="EMBL/GenBank/DDBJ databases">
        <title>A degradative enzymes factory behind the ericoid mycorrhizal symbiosis.</title>
        <authorList>
            <consortium name="DOE Joint Genome Institute"/>
            <person name="Martino E."/>
            <person name="Morin E."/>
            <person name="Grelet G."/>
            <person name="Kuo A."/>
            <person name="Kohler A."/>
            <person name="Daghino S."/>
            <person name="Barry K."/>
            <person name="Choi C."/>
            <person name="Cichocki N."/>
            <person name="Clum A."/>
            <person name="Copeland A."/>
            <person name="Hainaut M."/>
            <person name="Haridas S."/>
            <person name="Labutti K."/>
            <person name="Lindquist E."/>
            <person name="Lipzen A."/>
            <person name="Khouja H.-R."/>
            <person name="Murat C."/>
            <person name="Ohm R."/>
            <person name="Olson A."/>
            <person name="Spatafora J."/>
            <person name="Veneault-Fourrey C."/>
            <person name="Henrissat B."/>
            <person name="Grigoriev I."/>
            <person name="Martin F."/>
            <person name="Perotto S."/>
        </authorList>
    </citation>
    <scope>NUCLEOTIDE SEQUENCE [LARGE SCALE GENOMIC DNA]</scope>
    <source>
        <strain evidence="1 2">E</strain>
    </source>
</reference>
<accession>A0A2J6TIL4</accession>
<dbReference type="EMBL" id="KZ613783">
    <property type="protein sequence ID" value="PMD62860.1"/>
    <property type="molecule type" value="Genomic_DNA"/>
</dbReference>
<sequence>MGKAVYVDFLGDALKDGSYIVALEPEVVGRGLEAVNKGFEVGKKRVRAKKVVVSLP</sequence>
<protein>
    <recommendedName>
        <fullName evidence="3">Alcohol dehydrogenase-like C-terminal domain-containing protein</fullName>
    </recommendedName>
</protein>
<keyword evidence="2" id="KW-1185">Reference proteome</keyword>
<name>A0A2J6TIL4_9HELO</name>
<evidence type="ECO:0008006" key="3">
    <source>
        <dbReference type="Google" id="ProtNLM"/>
    </source>
</evidence>
<dbReference type="InParanoid" id="A0A2J6TIL4"/>
<dbReference type="GeneID" id="36587917"/>
<proteinExistence type="predicted"/>
<organism evidence="1 2">
    <name type="scientific">Hyaloscypha bicolor E</name>
    <dbReference type="NCBI Taxonomy" id="1095630"/>
    <lineage>
        <taxon>Eukaryota</taxon>
        <taxon>Fungi</taxon>
        <taxon>Dikarya</taxon>
        <taxon>Ascomycota</taxon>
        <taxon>Pezizomycotina</taxon>
        <taxon>Leotiomycetes</taxon>
        <taxon>Helotiales</taxon>
        <taxon>Hyaloscyphaceae</taxon>
        <taxon>Hyaloscypha</taxon>
        <taxon>Hyaloscypha bicolor</taxon>
    </lineage>
</organism>